<dbReference type="CDD" id="cd08500">
    <property type="entry name" value="PBP2_NikA_DppA_OppA_like_4"/>
    <property type="match status" value="1"/>
</dbReference>
<evidence type="ECO:0000313" key="2">
    <source>
        <dbReference type="EMBL" id="TQE96743.1"/>
    </source>
</evidence>
<dbReference type="Pfam" id="PF00496">
    <property type="entry name" value="SBP_bac_5"/>
    <property type="match status" value="1"/>
</dbReference>
<reference evidence="2 3" key="1">
    <citation type="submission" date="2019-06" db="EMBL/GenBank/DDBJ databases">
        <title>Genome sequence of Litorilinea aerophila BAA-2444.</title>
        <authorList>
            <person name="Maclea K.S."/>
            <person name="Maurais E.G."/>
            <person name="Iannazzi L.C."/>
        </authorList>
    </citation>
    <scope>NUCLEOTIDE SEQUENCE [LARGE SCALE GENOMIC DNA]</scope>
    <source>
        <strain evidence="2 3">ATCC BAA-2444</strain>
    </source>
</reference>
<evidence type="ECO:0000259" key="1">
    <source>
        <dbReference type="Pfam" id="PF00496"/>
    </source>
</evidence>
<dbReference type="PANTHER" id="PTHR30290:SF62">
    <property type="entry name" value="OLIGOPEPTIDE ABC TRANSPORTER, PERIPLASMIC OLIGOPEPTIDE-BINDING PROTEIN"/>
    <property type="match status" value="1"/>
</dbReference>
<dbReference type="Proteomes" id="UP000317371">
    <property type="component" value="Unassembled WGS sequence"/>
</dbReference>
<comment type="caution">
    <text evidence="2">The sequence shown here is derived from an EMBL/GenBank/DDBJ whole genome shotgun (WGS) entry which is preliminary data.</text>
</comment>
<dbReference type="InterPro" id="IPR039424">
    <property type="entry name" value="SBP_5"/>
</dbReference>
<dbReference type="EMBL" id="VIGC01000006">
    <property type="protein sequence ID" value="TQE96743.1"/>
    <property type="molecule type" value="Genomic_DNA"/>
</dbReference>
<dbReference type="InParanoid" id="A0A540VKU8"/>
<dbReference type="OrthoDB" id="3720945at2"/>
<accession>A0A540VKU8</accession>
<evidence type="ECO:0000313" key="3">
    <source>
        <dbReference type="Proteomes" id="UP000317371"/>
    </source>
</evidence>
<proteinExistence type="predicted"/>
<dbReference type="Gene3D" id="3.10.105.10">
    <property type="entry name" value="Dipeptide-binding Protein, Domain 3"/>
    <property type="match status" value="1"/>
</dbReference>
<dbReference type="InterPro" id="IPR000914">
    <property type="entry name" value="SBP_5_dom"/>
</dbReference>
<gene>
    <name evidence="2" type="ORF">FKZ61_05635</name>
</gene>
<dbReference type="SUPFAM" id="SSF53850">
    <property type="entry name" value="Periplasmic binding protein-like II"/>
    <property type="match status" value="1"/>
</dbReference>
<dbReference type="AlphaFoldDB" id="A0A540VKU8"/>
<dbReference type="GO" id="GO:1904680">
    <property type="term" value="F:peptide transmembrane transporter activity"/>
    <property type="evidence" value="ECO:0007669"/>
    <property type="project" value="TreeGrafter"/>
</dbReference>
<feature type="domain" description="Solute-binding protein family 5" evidence="1">
    <location>
        <begin position="72"/>
        <end position="490"/>
    </location>
</feature>
<dbReference type="GO" id="GO:0042597">
    <property type="term" value="C:periplasmic space"/>
    <property type="evidence" value="ECO:0007669"/>
    <property type="project" value="UniProtKB-ARBA"/>
</dbReference>
<dbReference type="Gene3D" id="3.40.190.10">
    <property type="entry name" value="Periplasmic binding protein-like II"/>
    <property type="match status" value="1"/>
</dbReference>
<name>A0A540VKU8_9CHLR</name>
<sequence length="621" mass="69376">MLAEMVAAGELPPVEERLPVQSDLLVIQPVHEIGKYGGTWRRGFTGPADGQNGHRVAGGDRLLFWDADEFPKLVPNVAKGWEISEDGTEITLFLRQGLKWSDGQPLTTADYMFWFEHMYQNEELVPVRSPFFNIDEGATMEAVDDYTLKFTFPFANSLFLEVLASSVNVFGGHAIFGNTGMGGVAPAHYMQQFHPDFVDQEELDALVAQEGFDNWVNLFKDKNTWQRNPDLPVITPWKTENPITTDNWVLVRNPYYFGVDTEGNQLPYIDRISMTLAENLEVLNLRAIAGEYDYQARHVALANLPVLLENAATGNYRVYLDPAQHGADAGLQINQSYEADPEIGKWLRNVDFRRALSLGIDRDAINEVIFLGIGTPGSAVVAESSPFNPGPEYRTLWATYDPDKANEMLDAIGLDQKDAEGYRLRTDNGERLVLEVNPIPAFIQFTAVAEMVKEDWAEIGIFLNVVEQERGLVEQRRAANELQMFLWQNDGTDELYLYPYHALPVANNSGTGPAYGNWYSSGGTQGIEPPPDSSVRKVLDMFSQGLKATPEERIAIGQEIWKIITDEVWTIGIVGQSGAFMGVRVVKNNMGNIPSRQFNIQAGQTPNISRPATFYFTDAGQ</sequence>
<protein>
    <submittedName>
        <fullName evidence="2">ABC transporter substrate-binding protein</fullName>
    </submittedName>
</protein>
<dbReference type="PANTHER" id="PTHR30290">
    <property type="entry name" value="PERIPLASMIC BINDING COMPONENT OF ABC TRANSPORTER"/>
    <property type="match status" value="1"/>
</dbReference>
<keyword evidence="3" id="KW-1185">Reference proteome</keyword>
<dbReference type="GO" id="GO:0015833">
    <property type="term" value="P:peptide transport"/>
    <property type="evidence" value="ECO:0007669"/>
    <property type="project" value="TreeGrafter"/>
</dbReference>
<organism evidence="2 3">
    <name type="scientific">Litorilinea aerophila</name>
    <dbReference type="NCBI Taxonomy" id="1204385"/>
    <lineage>
        <taxon>Bacteria</taxon>
        <taxon>Bacillati</taxon>
        <taxon>Chloroflexota</taxon>
        <taxon>Caldilineae</taxon>
        <taxon>Caldilineales</taxon>
        <taxon>Caldilineaceae</taxon>
        <taxon>Litorilinea</taxon>
    </lineage>
</organism>
<dbReference type="GO" id="GO:0043190">
    <property type="term" value="C:ATP-binding cassette (ABC) transporter complex"/>
    <property type="evidence" value="ECO:0007669"/>
    <property type="project" value="InterPro"/>
</dbReference>